<keyword evidence="1" id="KW-0472">Membrane</keyword>
<evidence type="ECO:0000256" key="1">
    <source>
        <dbReference type="SAM" id="Phobius"/>
    </source>
</evidence>
<sequence length="63" mass="7491">MFLVYNLLTVIKGTDSPLFSYFEFTGLICKLFGLSILNFYYKALFKRKILELYCMVLSIMETW</sequence>
<evidence type="ECO:0000313" key="3">
    <source>
        <dbReference type="Proteomes" id="UP000234460"/>
    </source>
</evidence>
<reference evidence="2 3" key="1">
    <citation type="submission" date="2017-11" db="EMBL/GenBank/DDBJ databases">
        <authorList>
            <person name="Lechat P."/>
        </authorList>
    </citation>
    <scope>NUCLEOTIDE SEQUENCE [LARGE SCALE GENOMIC DNA]</scope>
    <source>
        <strain evidence="2">L495</strain>
    </source>
</reference>
<keyword evidence="1" id="KW-0812">Transmembrane</keyword>
<comment type="caution">
    <text evidence="2">The sequence shown here is derived from an EMBL/GenBank/DDBJ whole genome shotgun (WGS) entry which is preliminary data.</text>
</comment>
<dbReference type="Proteomes" id="UP000234460">
    <property type="component" value="Chromosome LMANV2"/>
</dbReference>
<organism evidence="2 3">
    <name type="scientific">Leptospira interrogans serovar Manilae</name>
    <dbReference type="NCBI Taxonomy" id="214675"/>
    <lineage>
        <taxon>Bacteria</taxon>
        <taxon>Pseudomonadati</taxon>
        <taxon>Spirochaetota</taxon>
        <taxon>Spirochaetia</taxon>
        <taxon>Leptospirales</taxon>
        <taxon>Leptospiraceae</taxon>
        <taxon>Leptospira</taxon>
    </lineage>
</organism>
<dbReference type="AlphaFoldDB" id="A0AAQ1P009"/>
<protein>
    <submittedName>
        <fullName evidence="2">Uncharacterized protein</fullName>
    </submittedName>
</protein>
<accession>A0AAQ1P009</accession>
<gene>
    <name evidence="2" type="ORF">LMANV2_580016</name>
</gene>
<keyword evidence="1" id="KW-1133">Transmembrane helix</keyword>
<proteinExistence type="predicted"/>
<feature type="transmembrane region" description="Helical" evidence="1">
    <location>
        <begin position="20"/>
        <end position="41"/>
    </location>
</feature>
<name>A0AAQ1P009_LEPIR</name>
<evidence type="ECO:0000313" key="2">
    <source>
        <dbReference type="EMBL" id="SOR62899.1"/>
    </source>
</evidence>
<dbReference type="EMBL" id="OEJX01000054">
    <property type="protein sequence ID" value="SOR62899.1"/>
    <property type="molecule type" value="Genomic_DNA"/>
</dbReference>